<organism evidence="10 11">
    <name type="scientific">Datura stramonium</name>
    <name type="common">Jimsonweed</name>
    <name type="synonym">Common thornapple</name>
    <dbReference type="NCBI Taxonomy" id="4076"/>
    <lineage>
        <taxon>Eukaryota</taxon>
        <taxon>Viridiplantae</taxon>
        <taxon>Streptophyta</taxon>
        <taxon>Embryophyta</taxon>
        <taxon>Tracheophyta</taxon>
        <taxon>Spermatophyta</taxon>
        <taxon>Magnoliopsida</taxon>
        <taxon>eudicotyledons</taxon>
        <taxon>Gunneridae</taxon>
        <taxon>Pentapetalae</taxon>
        <taxon>asterids</taxon>
        <taxon>lamiids</taxon>
        <taxon>Solanales</taxon>
        <taxon>Solanaceae</taxon>
        <taxon>Solanoideae</taxon>
        <taxon>Datureae</taxon>
        <taxon>Datura</taxon>
    </lineage>
</organism>
<dbReference type="PANTHER" id="PTHR43620">
    <property type="entry name" value="GLYCEROPHOSPHORYL DIESTER PHOSPHODIESTERASE"/>
    <property type="match status" value="1"/>
</dbReference>
<evidence type="ECO:0000256" key="8">
    <source>
        <dbReference type="SAM" id="SignalP"/>
    </source>
</evidence>
<feature type="compositionally biased region" description="Low complexity" evidence="6">
    <location>
        <begin position="766"/>
        <end position="778"/>
    </location>
</feature>
<evidence type="ECO:0000256" key="2">
    <source>
        <dbReference type="ARBA" id="ARBA00022729"/>
    </source>
</evidence>
<dbReference type="EMBL" id="JACEIK010000392">
    <property type="protein sequence ID" value="MCD7456282.1"/>
    <property type="molecule type" value="Genomic_DNA"/>
</dbReference>
<feature type="signal peptide" evidence="8">
    <location>
        <begin position="1"/>
        <end position="17"/>
    </location>
</feature>
<proteinExistence type="predicted"/>
<feature type="region of interest" description="Disordered" evidence="6">
    <location>
        <begin position="735"/>
        <end position="789"/>
    </location>
</feature>
<feature type="domain" description="GP-PDE" evidence="9">
    <location>
        <begin position="372"/>
        <end position="699"/>
    </location>
</feature>
<keyword evidence="2 8" id="KW-0732">Signal</keyword>
<protein>
    <recommendedName>
        <fullName evidence="1">glycerophosphodiester phosphodiesterase</fullName>
        <ecNumber evidence="1">3.1.4.46</ecNumber>
    </recommendedName>
</protein>
<keyword evidence="7" id="KW-0472">Membrane</keyword>
<evidence type="ECO:0000256" key="7">
    <source>
        <dbReference type="SAM" id="Phobius"/>
    </source>
</evidence>
<keyword evidence="7" id="KW-0812">Transmembrane</keyword>
<evidence type="ECO:0000259" key="9">
    <source>
        <dbReference type="PROSITE" id="PS51704"/>
    </source>
</evidence>
<keyword evidence="7" id="KW-1133">Transmembrane helix</keyword>
<keyword evidence="11" id="KW-1185">Reference proteome</keyword>
<comment type="catalytic activity">
    <reaction evidence="5">
        <text>a sn-glycero-3-phosphodiester + H2O = an alcohol + sn-glycerol 3-phosphate + H(+)</text>
        <dbReference type="Rhea" id="RHEA:12969"/>
        <dbReference type="ChEBI" id="CHEBI:15377"/>
        <dbReference type="ChEBI" id="CHEBI:15378"/>
        <dbReference type="ChEBI" id="CHEBI:30879"/>
        <dbReference type="ChEBI" id="CHEBI:57597"/>
        <dbReference type="ChEBI" id="CHEBI:83408"/>
        <dbReference type="EC" id="3.1.4.46"/>
    </reaction>
</comment>
<evidence type="ECO:0000256" key="4">
    <source>
        <dbReference type="ARBA" id="ARBA00022801"/>
    </source>
</evidence>
<evidence type="ECO:0000256" key="6">
    <source>
        <dbReference type="SAM" id="MobiDB-lite"/>
    </source>
</evidence>
<feature type="domain" description="GP-PDE" evidence="9">
    <location>
        <begin position="44"/>
        <end position="345"/>
    </location>
</feature>
<comment type="caution">
    <text evidence="10">The sequence shown here is derived from an EMBL/GenBank/DDBJ whole genome shotgun (WGS) entry which is preliminary data.</text>
</comment>
<accession>A0ABS8SBR6</accession>
<dbReference type="InterPro" id="IPR017946">
    <property type="entry name" value="PLC-like_Pdiesterase_TIM-brl"/>
</dbReference>
<evidence type="ECO:0000313" key="11">
    <source>
        <dbReference type="Proteomes" id="UP000823775"/>
    </source>
</evidence>
<dbReference type="PROSITE" id="PS51704">
    <property type="entry name" value="GP_PDE"/>
    <property type="match status" value="2"/>
</dbReference>
<evidence type="ECO:0000256" key="5">
    <source>
        <dbReference type="ARBA" id="ARBA00047512"/>
    </source>
</evidence>
<feature type="transmembrane region" description="Helical" evidence="7">
    <location>
        <begin position="792"/>
        <end position="813"/>
    </location>
</feature>
<dbReference type="Pfam" id="PF03009">
    <property type="entry name" value="GDPD"/>
    <property type="match status" value="1"/>
</dbReference>
<reference evidence="10 11" key="1">
    <citation type="journal article" date="2021" name="BMC Genomics">
        <title>Datura genome reveals duplications of psychoactive alkaloid biosynthetic genes and high mutation rate following tissue culture.</title>
        <authorList>
            <person name="Rajewski A."/>
            <person name="Carter-House D."/>
            <person name="Stajich J."/>
            <person name="Litt A."/>
        </authorList>
    </citation>
    <scope>NUCLEOTIDE SEQUENCE [LARGE SCALE GENOMIC DNA]</scope>
    <source>
        <strain evidence="10">AR-01</strain>
    </source>
</reference>
<dbReference type="InterPro" id="IPR030395">
    <property type="entry name" value="GP_PDE_dom"/>
</dbReference>
<feature type="chain" id="PRO_5045168911" description="glycerophosphodiester phosphodiesterase" evidence="8">
    <location>
        <begin position="18"/>
        <end position="814"/>
    </location>
</feature>
<name>A0ABS8SBR6_DATST</name>
<dbReference type="EC" id="3.1.4.46" evidence="1"/>
<evidence type="ECO:0000313" key="10">
    <source>
        <dbReference type="EMBL" id="MCD7456282.1"/>
    </source>
</evidence>
<keyword evidence="4" id="KW-0378">Hydrolase</keyword>
<dbReference type="Proteomes" id="UP000823775">
    <property type="component" value="Unassembled WGS sequence"/>
</dbReference>
<sequence length="814" mass="89727">MIRHVLLGCLMIHCTIADPKGGEGTVPLPPLPKRTWLTLHGDEPFVVANGGFSGLYPQQSDIAFSQSIIYGKGGTVLLCDLHMSRNRQGFCLSQLNLQNTTNAADAFPNRRKTYIVNGKELQGWFALDFTSDEMLGKLIVTQSIFSRTDLFDFSSPYPTDLFLEDNKNALVWINAEYATFYNQHKLSLVDHIKKLLEIKKDISYISSPEIGFLKSMGPIVHGLKTKLMFKFPTDINAVEPTTNEPYASILKKLSMIKTFAAGIVVPREYIWPVNKARYLEPSTNLVADAHKQGVEVFAYGFANDNFLPHNYSYDPQREYLQFIDNSHFAVDGVVTDFPTSASTAIACLAGSKNASRKVPSKEMNLCAMKKLTLIISANGANGDYPGSTDLAYQKAVDDGADIIDCSVQMTKDRVAFCLPSVDLIPTTTASGSFMSRAAKVASIQSSMGIFSFDFTWDEILSLKPQMFSEFNGDLARDPARKNVGKFVTLSDFLEFAKAKAVPGVLINIEVIFFSTLHYICIFLDFRAITNCNLVVFKNAAYLAANKGLDIVGAVTTALSNATLDKQSTKKVLIMSAESSVLDKFKDIPTYQKVLHIKKQVEFVTNQTALEIKKHADAVFLHKHSLYTQFRGEGFTLNFTNLIERMHWANVSVYAGTVLNEFQDIYMDYSSDPYTLIHNLIYYGADGIITQYPSTVNAYTRNLCTGNLESYRIPDINPGDVITSALDPKEVAEYKPPPPVHLETKDFVTPPLPPVAAITKDNDDKGSASNNTNTNASPSSSPPPAQAQAPSSATAATINVVAFFIATMLGLVTLL</sequence>
<evidence type="ECO:0000256" key="1">
    <source>
        <dbReference type="ARBA" id="ARBA00012247"/>
    </source>
</evidence>
<keyword evidence="3" id="KW-0319">Glycerol metabolism</keyword>
<evidence type="ECO:0000256" key="3">
    <source>
        <dbReference type="ARBA" id="ARBA00022798"/>
    </source>
</evidence>
<dbReference type="SUPFAM" id="SSF51695">
    <property type="entry name" value="PLC-like phosphodiesterases"/>
    <property type="match status" value="2"/>
</dbReference>
<dbReference type="PANTHER" id="PTHR43620:SF44">
    <property type="entry name" value="GLYCEROPHOSPHODIESTER PHOSPHODIESTERASE GDPDL6-RELATED"/>
    <property type="match status" value="1"/>
</dbReference>
<gene>
    <name evidence="10" type="ORF">HAX54_031119</name>
</gene>
<dbReference type="Gene3D" id="3.20.20.190">
    <property type="entry name" value="Phosphatidylinositol (PI) phosphodiesterase"/>
    <property type="match status" value="2"/>
</dbReference>